<name>A0ABV4TYF4_9GAMM</name>
<evidence type="ECO:0000256" key="7">
    <source>
        <dbReference type="ARBA" id="ARBA00023237"/>
    </source>
</evidence>
<comment type="caution">
    <text evidence="9">The sequence shown here is derived from an EMBL/GenBank/DDBJ whole genome shotgun (WGS) entry which is preliminary data.</text>
</comment>
<comment type="subcellular location">
    <subcellularLocation>
        <location evidence="1">Cell outer membrane</location>
    </subcellularLocation>
</comment>
<evidence type="ECO:0000256" key="2">
    <source>
        <dbReference type="ARBA" id="ARBA00007613"/>
    </source>
</evidence>
<evidence type="ECO:0000256" key="8">
    <source>
        <dbReference type="SAM" id="SignalP"/>
    </source>
</evidence>
<evidence type="ECO:0000256" key="4">
    <source>
        <dbReference type="ARBA" id="ARBA00022452"/>
    </source>
</evidence>
<proteinExistence type="inferred from homology"/>
<reference evidence="9 10" key="1">
    <citation type="submission" date="2024-08" db="EMBL/GenBank/DDBJ databases">
        <title>Whole-genome sequencing of halo(alkali)philic microorganisms from hypersaline lakes.</title>
        <authorList>
            <person name="Sorokin D.Y."/>
            <person name="Merkel A.Y."/>
            <person name="Messina E."/>
            <person name="Yakimov M."/>
        </authorList>
    </citation>
    <scope>NUCLEOTIDE SEQUENCE [LARGE SCALE GENOMIC DNA]</scope>
    <source>
        <strain evidence="9 10">Cl-TMA</strain>
    </source>
</reference>
<evidence type="ECO:0000313" key="9">
    <source>
        <dbReference type="EMBL" id="MFA9461120.1"/>
    </source>
</evidence>
<feature type="signal peptide" evidence="8">
    <location>
        <begin position="1"/>
        <end position="26"/>
    </location>
</feature>
<dbReference type="EMBL" id="JBGUAW010000006">
    <property type="protein sequence ID" value="MFA9461120.1"/>
    <property type="molecule type" value="Genomic_DNA"/>
</dbReference>
<sequence length="438" mass="50193">MKRGNPLRGVLPALGLLLLLADPVRADGRSALPDGPLEIRQAVRLGLQHHPDLLAAQGRVREREARLRSATAGYRPRLYAEGIYRQGRQIGGRDEGKFTDDSEARVVLEQRLYDFGARAAAGRAARARREASEVALFDARQSRILAIRRQFYDVLLADRQVQVWNEAMAVAFVRWDYGKGRRELGDISPVELARLESRFRRFRSNYRSAQYDARLARVRLAHAMGLEDAVPRDLVRPDPDLDRELPSVQELRDRAWRTNPRLIAARQRLEAARADADRREAQRLPRFVGEVVTQRYARQFDFRNEVEAAIRLEAPLYEGGRLGARAEAARAEAQQRRADWLRLRARVEENIYDAHLDVQSWREKRAYARALLQYRKLKTDLARTEYVLELETDLGDSLTEQTRAELKLARAEFGLAMAYDRLDALVGEPLGPNTEKAR</sequence>
<keyword evidence="4" id="KW-1134">Transmembrane beta strand</keyword>
<feature type="chain" id="PRO_5047262616" evidence="8">
    <location>
        <begin position="27"/>
        <end position="438"/>
    </location>
</feature>
<evidence type="ECO:0000256" key="6">
    <source>
        <dbReference type="ARBA" id="ARBA00023136"/>
    </source>
</evidence>
<evidence type="ECO:0000313" key="10">
    <source>
        <dbReference type="Proteomes" id="UP001575181"/>
    </source>
</evidence>
<keyword evidence="7" id="KW-0998">Cell outer membrane</keyword>
<dbReference type="Proteomes" id="UP001575181">
    <property type="component" value="Unassembled WGS sequence"/>
</dbReference>
<comment type="similarity">
    <text evidence="2">Belongs to the outer membrane factor (OMF) (TC 1.B.17) family.</text>
</comment>
<dbReference type="SUPFAM" id="SSF56954">
    <property type="entry name" value="Outer membrane efflux proteins (OEP)"/>
    <property type="match status" value="1"/>
</dbReference>
<dbReference type="InterPro" id="IPR051906">
    <property type="entry name" value="TolC-like"/>
</dbReference>
<gene>
    <name evidence="9" type="ORF">ACERLL_09820</name>
</gene>
<dbReference type="InterPro" id="IPR003423">
    <property type="entry name" value="OMP_efflux"/>
</dbReference>
<keyword evidence="10" id="KW-1185">Reference proteome</keyword>
<organism evidence="9 10">
    <name type="scientific">Thiohalorhabdus methylotrophus</name>
    <dbReference type="NCBI Taxonomy" id="3242694"/>
    <lineage>
        <taxon>Bacteria</taxon>
        <taxon>Pseudomonadati</taxon>
        <taxon>Pseudomonadota</taxon>
        <taxon>Gammaproteobacteria</taxon>
        <taxon>Thiohalorhabdales</taxon>
        <taxon>Thiohalorhabdaceae</taxon>
        <taxon>Thiohalorhabdus</taxon>
    </lineage>
</organism>
<evidence type="ECO:0000256" key="1">
    <source>
        <dbReference type="ARBA" id="ARBA00004442"/>
    </source>
</evidence>
<dbReference type="Pfam" id="PF02321">
    <property type="entry name" value="OEP"/>
    <property type="match status" value="2"/>
</dbReference>
<protein>
    <submittedName>
        <fullName evidence="9">TolC family protein</fullName>
    </submittedName>
</protein>
<keyword evidence="8" id="KW-0732">Signal</keyword>
<dbReference type="PANTHER" id="PTHR30026">
    <property type="entry name" value="OUTER MEMBRANE PROTEIN TOLC"/>
    <property type="match status" value="1"/>
</dbReference>
<dbReference type="PANTHER" id="PTHR30026:SF20">
    <property type="entry name" value="OUTER MEMBRANE PROTEIN TOLC"/>
    <property type="match status" value="1"/>
</dbReference>
<keyword evidence="5" id="KW-0812">Transmembrane</keyword>
<dbReference type="Gene3D" id="1.20.1600.10">
    <property type="entry name" value="Outer membrane efflux proteins (OEP)"/>
    <property type="match status" value="1"/>
</dbReference>
<keyword evidence="6" id="KW-0472">Membrane</keyword>
<keyword evidence="3" id="KW-0813">Transport</keyword>
<accession>A0ABV4TYF4</accession>
<evidence type="ECO:0000256" key="5">
    <source>
        <dbReference type="ARBA" id="ARBA00022692"/>
    </source>
</evidence>
<evidence type="ECO:0000256" key="3">
    <source>
        <dbReference type="ARBA" id="ARBA00022448"/>
    </source>
</evidence>
<dbReference type="RefSeq" id="WP_373655906.1">
    <property type="nucleotide sequence ID" value="NZ_JBGUAW010000006.1"/>
</dbReference>